<organism evidence="2 3">
    <name type="scientific">Myriangium duriaei CBS 260.36</name>
    <dbReference type="NCBI Taxonomy" id="1168546"/>
    <lineage>
        <taxon>Eukaryota</taxon>
        <taxon>Fungi</taxon>
        <taxon>Dikarya</taxon>
        <taxon>Ascomycota</taxon>
        <taxon>Pezizomycotina</taxon>
        <taxon>Dothideomycetes</taxon>
        <taxon>Dothideomycetidae</taxon>
        <taxon>Myriangiales</taxon>
        <taxon>Myriangiaceae</taxon>
        <taxon>Myriangium</taxon>
    </lineage>
</organism>
<evidence type="ECO:0000313" key="2">
    <source>
        <dbReference type="EMBL" id="KAF2157485.1"/>
    </source>
</evidence>
<dbReference type="EMBL" id="ML996081">
    <property type="protein sequence ID" value="KAF2157485.1"/>
    <property type="molecule type" value="Genomic_DNA"/>
</dbReference>
<reference evidence="2" key="1">
    <citation type="journal article" date="2020" name="Stud. Mycol.">
        <title>101 Dothideomycetes genomes: a test case for predicting lifestyles and emergence of pathogens.</title>
        <authorList>
            <person name="Haridas S."/>
            <person name="Albert R."/>
            <person name="Binder M."/>
            <person name="Bloem J."/>
            <person name="Labutti K."/>
            <person name="Salamov A."/>
            <person name="Andreopoulos B."/>
            <person name="Baker S."/>
            <person name="Barry K."/>
            <person name="Bills G."/>
            <person name="Bluhm B."/>
            <person name="Cannon C."/>
            <person name="Castanera R."/>
            <person name="Culley D."/>
            <person name="Daum C."/>
            <person name="Ezra D."/>
            <person name="Gonzalez J."/>
            <person name="Henrissat B."/>
            <person name="Kuo A."/>
            <person name="Liang C."/>
            <person name="Lipzen A."/>
            <person name="Lutzoni F."/>
            <person name="Magnuson J."/>
            <person name="Mondo S."/>
            <person name="Nolan M."/>
            <person name="Ohm R."/>
            <person name="Pangilinan J."/>
            <person name="Park H.-J."/>
            <person name="Ramirez L."/>
            <person name="Alfaro M."/>
            <person name="Sun H."/>
            <person name="Tritt A."/>
            <person name="Yoshinaga Y."/>
            <person name="Zwiers L.-H."/>
            <person name="Turgeon B."/>
            <person name="Goodwin S."/>
            <person name="Spatafora J."/>
            <person name="Crous P."/>
            <person name="Grigoriev I."/>
        </authorList>
    </citation>
    <scope>NUCLEOTIDE SEQUENCE</scope>
    <source>
        <strain evidence="2">CBS 260.36</strain>
    </source>
</reference>
<proteinExistence type="predicted"/>
<dbReference type="AlphaFoldDB" id="A0A9P4MJT7"/>
<accession>A0A9P4MJT7</accession>
<feature type="region of interest" description="Disordered" evidence="1">
    <location>
        <begin position="1"/>
        <end position="92"/>
    </location>
</feature>
<feature type="compositionally biased region" description="Basic and acidic residues" evidence="1">
    <location>
        <begin position="1"/>
        <end position="28"/>
    </location>
</feature>
<dbReference type="Proteomes" id="UP000799439">
    <property type="component" value="Unassembled WGS sequence"/>
</dbReference>
<evidence type="ECO:0000256" key="1">
    <source>
        <dbReference type="SAM" id="MobiDB-lite"/>
    </source>
</evidence>
<feature type="compositionally biased region" description="Polar residues" evidence="1">
    <location>
        <begin position="83"/>
        <end position="92"/>
    </location>
</feature>
<sequence>MTSSKGEPDNPELREKIKEEVKNMEKGGGKGSWSAWKAGELSRRYEEAGGGYKNVPGSKNKPKKGEPEKKPEHDRDQKDVSSRTRSQGKSKE</sequence>
<name>A0A9P4MJT7_9PEZI</name>
<feature type="compositionally biased region" description="Basic and acidic residues" evidence="1">
    <location>
        <begin position="63"/>
        <end position="82"/>
    </location>
</feature>
<comment type="caution">
    <text evidence="2">The sequence shown here is derived from an EMBL/GenBank/DDBJ whole genome shotgun (WGS) entry which is preliminary data.</text>
</comment>
<gene>
    <name evidence="2" type="ORF">K461DRAFT_289797</name>
</gene>
<protein>
    <submittedName>
        <fullName evidence="2">Uncharacterized protein</fullName>
    </submittedName>
</protein>
<keyword evidence="3" id="KW-1185">Reference proteome</keyword>
<evidence type="ECO:0000313" key="3">
    <source>
        <dbReference type="Proteomes" id="UP000799439"/>
    </source>
</evidence>